<dbReference type="AlphaFoldDB" id="A0A077LWR5"/>
<dbReference type="OrthoDB" id="9779184at2"/>
<name>A0A077LWR5_9MICO</name>
<dbReference type="InterPro" id="IPR013022">
    <property type="entry name" value="Xyl_isomerase-like_TIM-brl"/>
</dbReference>
<keyword evidence="4" id="KW-1185">Reference proteome</keyword>
<feature type="domain" description="Xylose isomerase-like TIM barrel" evidence="2">
    <location>
        <begin position="20"/>
        <end position="302"/>
    </location>
</feature>
<evidence type="ECO:0000313" key="4">
    <source>
        <dbReference type="Proteomes" id="UP000035721"/>
    </source>
</evidence>
<dbReference type="SUPFAM" id="SSF51658">
    <property type="entry name" value="Xylose isomerase-like"/>
    <property type="match status" value="1"/>
</dbReference>
<gene>
    <name evidence="3" type="ORF">BN12_1230003</name>
</gene>
<evidence type="ECO:0000259" key="2">
    <source>
        <dbReference type="Pfam" id="PF01261"/>
    </source>
</evidence>
<evidence type="ECO:0000256" key="1">
    <source>
        <dbReference type="ARBA" id="ARBA00023277"/>
    </source>
</evidence>
<protein>
    <recommendedName>
        <fullName evidence="2">Xylose isomerase-like TIM barrel domain-containing protein</fullName>
    </recommendedName>
</protein>
<dbReference type="PANTHER" id="PTHR12110">
    <property type="entry name" value="HYDROXYPYRUVATE ISOMERASE"/>
    <property type="match status" value="1"/>
</dbReference>
<dbReference type="Pfam" id="PF01261">
    <property type="entry name" value="AP_endonuc_2"/>
    <property type="match status" value="1"/>
</dbReference>
<dbReference type="Proteomes" id="UP000035721">
    <property type="component" value="Unassembled WGS sequence"/>
</dbReference>
<comment type="caution">
    <text evidence="3">The sequence shown here is derived from an EMBL/GenBank/DDBJ whole genome shotgun (WGS) entry which is preliminary data.</text>
</comment>
<dbReference type="PANTHER" id="PTHR12110:SF21">
    <property type="entry name" value="XYLOSE ISOMERASE-LIKE TIM BARREL DOMAIN-CONTAINING PROTEIN"/>
    <property type="match status" value="1"/>
</dbReference>
<organism evidence="3 4">
    <name type="scientific">Nostocoides japonicum T1-X7</name>
    <dbReference type="NCBI Taxonomy" id="1194083"/>
    <lineage>
        <taxon>Bacteria</taxon>
        <taxon>Bacillati</taxon>
        <taxon>Actinomycetota</taxon>
        <taxon>Actinomycetes</taxon>
        <taxon>Micrococcales</taxon>
        <taxon>Intrasporangiaceae</taxon>
        <taxon>Nostocoides</taxon>
    </lineage>
</organism>
<dbReference type="STRING" id="1194083.BN12_1230003"/>
<reference evidence="3 4" key="1">
    <citation type="journal article" date="2013" name="ISME J.">
        <title>A metabolic model for members of the genus Tetrasphaera involved in enhanced biological phosphorus removal.</title>
        <authorList>
            <person name="Kristiansen R."/>
            <person name="Nguyen H.T.T."/>
            <person name="Saunders A.M."/>
            <person name="Nielsen J.L."/>
            <person name="Wimmer R."/>
            <person name="Le V.Q."/>
            <person name="McIlroy S.J."/>
            <person name="Petrovski S."/>
            <person name="Seviour R.J."/>
            <person name="Calteau A."/>
            <person name="Nielsen K.L."/>
            <person name="Nielsen P.H."/>
        </authorList>
    </citation>
    <scope>NUCLEOTIDE SEQUENCE [LARGE SCALE GENOMIC DNA]</scope>
    <source>
        <strain evidence="3 4">T1-X7</strain>
    </source>
</reference>
<dbReference type="InterPro" id="IPR050312">
    <property type="entry name" value="IolE/XylAMocC-like"/>
</dbReference>
<dbReference type="Gene3D" id="3.20.20.150">
    <property type="entry name" value="Divalent-metal-dependent TIM barrel enzymes"/>
    <property type="match status" value="1"/>
</dbReference>
<accession>A0A077LWR5</accession>
<evidence type="ECO:0000313" key="3">
    <source>
        <dbReference type="EMBL" id="CCH76380.1"/>
    </source>
</evidence>
<dbReference type="EMBL" id="CAJB01000028">
    <property type="protein sequence ID" value="CCH76380.1"/>
    <property type="molecule type" value="Genomic_DNA"/>
</dbReference>
<dbReference type="InterPro" id="IPR036237">
    <property type="entry name" value="Xyl_isomerase-like_sf"/>
</dbReference>
<proteinExistence type="predicted"/>
<dbReference type="RefSeq" id="WP_048553128.1">
    <property type="nucleotide sequence ID" value="NZ_HF570958.1"/>
</dbReference>
<keyword evidence="1" id="KW-0119">Carbohydrate metabolism</keyword>
<sequence>MDIGLLTDSLSTLTRAEALDTAAELGVGTVEIGLGGSHGGWSPAPHADLEELLTDPRAREILLRDITSRGLRLEALNAAGNPLHPVHGQRDDHVLRGAIRLAEDLGIDTVVTMSGLPGAPGDSFPAWITTVWPPENLELLDHQWRVAVGYWTDLAAEAGRRGVRIAIEMHANQLVYSVPGLLRLREAVGDIVGANLDPSHLFWMGADPLAAAAALDGAIHHVHAKDTRIEDRVAVRSRLETIPNEQVTERAWNYVAVGAGHPDGAAFWARFAQALAAAGYDGPLSIENEDYSLDQRESVALAVSTLREALGLSVGIVG</sequence>